<keyword evidence="2" id="KW-0436">Ligase</keyword>
<dbReference type="GO" id="GO:0016874">
    <property type="term" value="F:ligase activity"/>
    <property type="evidence" value="ECO:0007669"/>
    <property type="project" value="UniProtKB-KW"/>
</dbReference>
<gene>
    <name evidence="2" type="ORF">MNBD_NITROSPINAE04-260</name>
</gene>
<dbReference type="SUPFAM" id="SSF55144">
    <property type="entry name" value="LigT-like"/>
    <property type="match status" value="1"/>
</dbReference>
<dbReference type="InterPro" id="IPR004175">
    <property type="entry name" value="RNA_CPDase"/>
</dbReference>
<dbReference type="PANTHER" id="PTHR35561:SF1">
    <property type="entry name" value="RNA 2',3'-CYCLIC PHOSPHODIESTERASE"/>
    <property type="match status" value="1"/>
</dbReference>
<protein>
    <submittedName>
        <fullName evidence="2">2'-5' RNA ligase</fullName>
    </submittedName>
</protein>
<name>A0A3B1BU88_9ZZZZ</name>
<dbReference type="InterPro" id="IPR009097">
    <property type="entry name" value="Cyclic_Pdiesterase"/>
</dbReference>
<dbReference type="EMBL" id="UOGA01000032">
    <property type="protein sequence ID" value="VAX15088.1"/>
    <property type="molecule type" value="Genomic_DNA"/>
</dbReference>
<reference evidence="2" key="1">
    <citation type="submission" date="2018-06" db="EMBL/GenBank/DDBJ databases">
        <authorList>
            <person name="Zhirakovskaya E."/>
        </authorList>
    </citation>
    <scope>NUCLEOTIDE SEQUENCE</scope>
</reference>
<accession>A0A3B1BU88</accession>
<organism evidence="2">
    <name type="scientific">hydrothermal vent metagenome</name>
    <dbReference type="NCBI Taxonomy" id="652676"/>
    <lineage>
        <taxon>unclassified sequences</taxon>
        <taxon>metagenomes</taxon>
        <taxon>ecological metagenomes</taxon>
    </lineage>
</organism>
<proteinExistence type="inferred from homology"/>
<evidence type="ECO:0000256" key="1">
    <source>
        <dbReference type="ARBA" id="ARBA00022801"/>
    </source>
</evidence>
<sequence length="200" mass="21980">MSEKGKEEKKEVKRLFFAVDLPDETLARAGSLIDKFGIPPAHVRFVHMENLHISIKFLGDVEVKTIASLCKIAKEAVLGFGAMLLTIEGMGLFPNHTKPRVVWFGVGGETDKLARLESKLAKNIECLGFPADERPFTPHLTIGRVKSESARGELIRLVHNNRELKVGDALMDAVHLYESRLGPGGSVYTKVESFPLSGAS</sequence>
<dbReference type="AlphaFoldDB" id="A0A3B1BU88"/>
<dbReference type="GO" id="GO:0008664">
    <property type="term" value="F:RNA 2',3'-cyclic 3'-phosphodiesterase activity"/>
    <property type="evidence" value="ECO:0007669"/>
    <property type="project" value="InterPro"/>
</dbReference>
<dbReference type="PANTHER" id="PTHR35561">
    <property type="entry name" value="RNA 2',3'-CYCLIC PHOSPHODIESTERASE"/>
    <property type="match status" value="1"/>
</dbReference>
<dbReference type="NCBIfam" id="TIGR02258">
    <property type="entry name" value="2_5_ligase"/>
    <property type="match status" value="1"/>
</dbReference>
<keyword evidence="1" id="KW-0378">Hydrolase</keyword>
<dbReference type="Gene3D" id="3.90.1140.10">
    <property type="entry name" value="Cyclic phosphodiesterase"/>
    <property type="match status" value="1"/>
</dbReference>
<dbReference type="HAMAP" id="MF_01940">
    <property type="entry name" value="RNA_CPDase"/>
    <property type="match status" value="1"/>
</dbReference>
<dbReference type="Pfam" id="PF13563">
    <property type="entry name" value="2_5_RNA_ligase2"/>
    <property type="match status" value="1"/>
</dbReference>
<evidence type="ECO:0000313" key="2">
    <source>
        <dbReference type="EMBL" id="VAX15088.1"/>
    </source>
</evidence>
<dbReference type="GO" id="GO:0004113">
    <property type="term" value="F:2',3'-cyclic-nucleotide 3'-phosphodiesterase activity"/>
    <property type="evidence" value="ECO:0007669"/>
    <property type="project" value="InterPro"/>
</dbReference>